<dbReference type="Pfam" id="PF10263">
    <property type="entry name" value="SprT-like"/>
    <property type="match status" value="1"/>
</dbReference>
<dbReference type="GO" id="GO:0008270">
    <property type="term" value="F:zinc ion binding"/>
    <property type="evidence" value="ECO:0007669"/>
    <property type="project" value="UniProtKB-UniRule"/>
</dbReference>
<evidence type="ECO:0000313" key="6">
    <source>
        <dbReference type="EMBL" id="RID84227.1"/>
    </source>
</evidence>
<feature type="binding site" evidence="4">
    <location>
        <position position="67"/>
    </location>
    <ligand>
        <name>Zn(2+)</name>
        <dbReference type="ChEBI" id="CHEBI:29105"/>
    </ligand>
</feature>
<evidence type="ECO:0000256" key="1">
    <source>
        <dbReference type="ARBA" id="ARBA00022490"/>
    </source>
</evidence>
<dbReference type="GO" id="GO:0006950">
    <property type="term" value="P:response to stress"/>
    <property type="evidence" value="ECO:0007669"/>
    <property type="project" value="UniProtKB-ARBA"/>
</dbReference>
<dbReference type="AlphaFoldDB" id="A0A398B2W9"/>
<keyword evidence="3 4" id="KW-0862">Zinc</keyword>
<dbReference type="NCBIfam" id="NF003339">
    <property type="entry name" value="PRK04351.1"/>
    <property type="match status" value="1"/>
</dbReference>
<dbReference type="HAMAP" id="MF_00745">
    <property type="entry name" value="SprT_like"/>
    <property type="match status" value="1"/>
</dbReference>
<feature type="active site" evidence="4">
    <location>
        <position position="68"/>
    </location>
</feature>
<evidence type="ECO:0000256" key="2">
    <source>
        <dbReference type="ARBA" id="ARBA00022723"/>
    </source>
</evidence>
<comment type="cofactor">
    <cofactor evidence="4">
        <name>Zn(2+)</name>
        <dbReference type="ChEBI" id="CHEBI:29105"/>
    </cofactor>
    <text evidence="4">Binds 1 zinc ion.</text>
</comment>
<keyword evidence="2 4" id="KW-0479">Metal-binding</keyword>
<dbReference type="InterPro" id="IPR023524">
    <property type="entry name" value="Uncharacterised_SprT-like"/>
</dbReference>
<name>A0A398B2W9_9BACI</name>
<dbReference type="GO" id="GO:0005737">
    <property type="term" value="C:cytoplasm"/>
    <property type="evidence" value="ECO:0007669"/>
    <property type="project" value="UniProtKB-SubCell"/>
</dbReference>
<dbReference type="InterPro" id="IPR006640">
    <property type="entry name" value="SprT-like_domain"/>
</dbReference>
<reference evidence="6 7" key="1">
    <citation type="submission" date="2018-08" db="EMBL/GenBank/DDBJ databases">
        <title>Bacillus jemisoniae sp. nov., Bacillus chryseoplanitiae sp. nov., Bacillus resnikiae sp. nov., and Bacillus frankliniae sp. nov., isolated from Viking spacecraft and associated surfaces.</title>
        <authorList>
            <person name="Seuylemezian A."/>
            <person name="Vaishampayan P."/>
        </authorList>
    </citation>
    <scope>NUCLEOTIDE SEQUENCE [LARGE SCALE GENOMIC DNA]</scope>
    <source>
        <strain evidence="6 7">JJ-247</strain>
    </source>
</reference>
<dbReference type="Proteomes" id="UP000265816">
    <property type="component" value="Unassembled WGS sequence"/>
</dbReference>
<evidence type="ECO:0000256" key="4">
    <source>
        <dbReference type="HAMAP-Rule" id="MF_00745"/>
    </source>
</evidence>
<organism evidence="6 7">
    <name type="scientific">Mesobacillus zeae</name>
    <dbReference type="NCBI Taxonomy" id="1917180"/>
    <lineage>
        <taxon>Bacteria</taxon>
        <taxon>Bacillati</taxon>
        <taxon>Bacillota</taxon>
        <taxon>Bacilli</taxon>
        <taxon>Bacillales</taxon>
        <taxon>Bacillaceae</taxon>
        <taxon>Mesobacillus</taxon>
    </lineage>
</organism>
<gene>
    <name evidence="6" type="ORF">D1970_13085</name>
</gene>
<dbReference type="Pfam" id="PF17283">
    <property type="entry name" value="Zn_ribbon_SprT"/>
    <property type="match status" value="1"/>
</dbReference>
<evidence type="ECO:0000313" key="7">
    <source>
        <dbReference type="Proteomes" id="UP000265816"/>
    </source>
</evidence>
<dbReference type="Gene3D" id="3.30.2010.10">
    <property type="entry name" value="Metalloproteases ('zincins'), catalytic domain"/>
    <property type="match status" value="1"/>
</dbReference>
<keyword evidence="7" id="KW-1185">Reference proteome</keyword>
<comment type="caution">
    <text evidence="6">The sequence shown here is derived from an EMBL/GenBank/DDBJ whole genome shotgun (WGS) entry which is preliminary data.</text>
</comment>
<dbReference type="EMBL" id="QWVT01000022">
    <property type="protein sequence ID" value="RID84227.1"/>
    <property type="molecule type" value="Genomic_DNA"/>
</dbReference>
<keyword evidence="1 4" id="KW-0963">Cytoplasm</keyword>
<protein>
    <recommendedName>
        <fullName evidence="4">Protein SprT-like</fullName>
    </recommendedName>
</protein>
<accession>A0A398B2W9</accession>
<evidence type="ECO:0000259" key="5">
    <source>
        <dbReference type="SMART" id="SM00731"/>
    </source>
</evidence>
<comment type="subcellular location">
    <subcellularLocation>
        <location evidence="4">Cytoplasm</location>
    </subcellularLocation>
</comment>
<dbReference type="InterPro" id="IPR035240">
    <property type="entry name" value="SprT_Zn_ribbon"/>
</dbReference>
<evidence type="ECO:0000256" key="3">
    <source>
        <dbReference type="ARBA" id="ARBA00022833"/>
    </source>
</evidence>
<feature type="domain" description="SprT-like" evidence="5">
    <location>
        <begin position="4"/>
        <end position="151"/>
    </location>
</feature>
<sequence length="157" mass="18695">MDNEQLQRLVETISLSEFKKPFRHEAFFNPRLRTTGGRYMLRSHNIEINKKYYEQFGEEELEGIIRHELCHYHLHLEGKGFKHRDKDFRELLAWVKAPRFCSELPGEKKKVRSTRIVVYKCAACGQVYNRKRSIDTDRFVCGKCRGKLMKVKVLTTK</sequence>
<comment type="similarity">
    <text evidence="4">Belongs to the SprT family.</text>
</comment>
<feature type="binding site" evidence="4">
    <location>
        <position position="71"/>
    </location>
    <ligand>
        <name>Zn(2+)</name>
        <dbReference type="ChEBI" id="CHEBI:29105"/>
    </ligand>
</feature>
<dbReference type="RefSeq" id="WP_119113322.1">
    <property type="nucleotide sequence ID" value="NZ_CBCSEO010000017.1"/>
</dbReference>
<proteinExistence type="inferred from homology"/>
<dbReference type="SMART" id="SM00731">
    <property type="entry name" value="SprT"/>
    <property type="match status" value="1"/>
</dbReference>
<dbReference type="OrthoDB" id="9799909at2"/>